<keyword evidence="2" id="KW-1185">Reference proteome</keyword>
<sequence length="60" mass="6999">MLAEYEFDIEYVKGKDFLIRLESDDEGTEDCDIKSLFEISEEMTNVHSHQDDDGSANFYL</sequence>
<name>A0A0L0BTH1_LUCCU</name>
<accession>A0A0L0BTH1</accession>
<protein>
    <submittedName>
        <fullName evidence="1">Uncharacterized protein</fullName>
    </submittedName>
</protein>
<reference evidence="1 2" key="1">
    <citation type="journal article" date="2015" name="Nat. Commun.">
        <title>Lucilia cuprina genome unlocks parasitic fly biology to underpin future interventions.</title>
        <authorList>
            <person name="Anstead C.A."/>
            <person name="Korhonen P.K."/>
            <person name="Young N.D."/>
            <person name="Hall R.S."/>
            <person name="Jex A.R."/>
            <person name="Murali S.C."/>
            <person name="Hughes D.S."/>
            <person name="Lee S.F."/>
            <person name="Perry T."/>
            <person name="Stroehlein A.J."/>
            <person name="Ansell B.R."/>
            <person name="Breugelmans B."/>
            <person name="Hofmann A."/>
            <person name="Qu J."/>
            <person name="Dugan S."/>
            <person name="Lee S.L."/>
            <person name="Chao H."/>
            <person name="Dinh H."/>
            <person name="Han Y."/>
            <person name="Doddapaneni H.V."/>
            <person name="Worley K.C."/>
            <person name="Muzny D.M."/>
            <person name="Ioannidis P."/>
            <person name="Waterhouse R.M."/>
            <person name="Zdobnov E.M."/>
            <person name="James P.J."/>
            <person name="Bagnall N.H."/>
            <person name="Kotze A.C."/>
            <person name="Gibbs R.A."/>
            <person name="Richards S."/>
            <person name="Batterham P."/>
            <person name="Gasser R.B."/>
        </authorList>
    </citation>
    <scope>NUCLEOTIDE SEQUENCE [LARGE SCALE GENOMIC DNA]</scope>
    <source>
        <strain evidence="1 2">LS</strain>
        <tissue evidence="1">Full body</tissue>
    </source>
</reference>
<dbReference type="EMBL" id="JRES01001363">
    <property type="protein sequence ID" value="KNC23342.1"/>
    <property type="molecule type" value="Genomic_DNA"/>
</dbReference>
<evidence type="ECO:0000313" key="1">
    <source>
        <dbReference type="EMBL" id="KNC23342.1"/>
    </source>
</evidence>
<gene>
    <name evidence="1" type="ORF">FF38_01332</name>
</gene>
<dbReference type="Proteomes" id="UP000037069">
    <property type="component" value="Unassembled WGS sequence"/>
</dbReference>
<evidence type="ECO:0000313" key="2">
    <source>
        <dbReference type="Proteomes" id="UP000037069"/>
    </source>
</evidence>
<proteinExistence type="predicted"/>
<dbReference type="AlphaFoldDB" id="A0A0L0BTH1"/>
<comment type="caution">
    <text evidence="1">The sequence shown here is derived from an EMBL/GenBank/DDBJ whole genome shotgun (WGS) entry which is preliminary data.</text>
</comment>
<organism evidence="1 2">
    <name type="scientific">Lucilia cuprina</name>
    <name type="common">Green bottle fly</name>
    <name type="synonym">Australian sheep blowfly</name>
    <dbReference type="NCBI Taxonomy" id="7375"/>
    <lineage>
        <taxon>Eukaryota</taxon>
        <taxon>Metazoa</taxon>
        <taxon>Ecdysozoa</taxon>
        <taxon>Arthropoda</taxon>
        <taxon>Hexapoda</taxon>
        <taxon>Insecta</taxon>
        <taxon>Pterygota</taxon>
        <taxon>Neoptera</taxon>
        <taxon>Endopterygota</taxon>
        <taxon>Diptera</taxon>
        <taxon>Brachycera</taxon>
        <taxon>Muscomorpha</taxon>
        <taxon>Oestroidea</taxon>
        <taxon>Calliphoridae</taxon>
        <taxon>Luciliinae</taxon>
        <taxon>Lucilia</taxon>
    </lineage>
</organism>